<dbReference type="PANTHER" id="PTHR43063:SF1">
    <property type="entry name" value="4FE-4S CLUSTER CONTAINING PARA FAMILY ATPASE PROTEIN"/>
    <property type="match status" value="1"/>
</dbReference>
<dbReference type="PROSITE" id="PS51379">
    <property type="entry name" value="4FE4S_FER_2"/>
    <property type="match status" value="2"/>
</dbReference>
<accession>A0A644W264</accession>
<feature type="domain" description="4Fe-4S ferredoxin-type" evidence="1">
    <location>
        <begin position="62"/>
        <end position="91"/>
    </location>
</feature>
<proteinExistence type="predicted"/>
<dbReference type="InterPro" id="IPR002586">
    <property type="entry name" value="CobQ/CobB/MinD/ParA_Nub-bd_dom"/>
</dbReference>
<dbReference type="SUPFAM" id="SSF52540">
    <property type="entry name" value="P-loop containing nucleoside triphosphate hydrolases"/>
    <property type="match status" value="1"/>
</dbReference>
<dbReference type="PROSITE" id="PS00198">
    <property type="entry name" value="4FE4S_FER_1"/>
    <property type="match status" value="1"/>
</dbReference>
<evidence type="ECO:0000259" key="1">
    <source>
        <dbReference type="PROSITE" id="PS51379"/>
    </source>
</evidence>
<protein>
    <submittedName>
        <fullName evidence="2">Iron-sulfur cluster carrier protein</fullName>
    </submittedName>
</protein>
<dbReference type="InterPro" id="IPR017900">
    <property type="entry name" value="4Fe4S_Fe_S_CS"/>
</dbReference>
<name>A0A644W264_9ZZZZ</name>
<dbReference type="Pfam" id="PF01656">
    <property type="entry name" value="CbiA"/>
    <property type="match status" value="1"/>
</dbReference>
<sequence>MADKPLTVAVLSGKGGTGKTLVSVNLAAAAGEAVYLDCDVEEPNGHLFFKPEKPEEETVAVKIPQIDTERCTGCRKCVEFCAFHALAFAGNHPMLFDEVCHSCGGCALLCPAGAIRETDKAVGTVSSGRSGHVDVFTGRLNIGEASGIPVIKHLLGKIPSGGERPVFIDCPPGSACAVMESIKGADFCVLVAEPTVFGAHNLAMVYELVTLFRKPFGVVLNKCQEGENPSEAFCLEHQVPILGRIPFDPELGALNSEGNIAARENQRYRELFGSLLERIGKEAQHEAAFDSQR</sequence>
<comment type="caution">
    <text evidence="2">The sequence shown here is derived from an EMBL/GenBank/DDBJ whole genome shotgun (WGS) entry which is preliminary data.</text>
</comment>
<dbReference type="AlphaFoldDB" id="A0A644W264"/>
<gene>
    <name evidence="2" type="ORF">SDC9_44009</name>
</gene>
<dbReference type="EMBL" id="VSSQ01000575">
    <property type="protein sequence ID" value="MPL97814.1"/>
    <property type="molecule type" value="Genomic_DNA"/>
</dbReference>
<organism evidence="2">
    <name type="scientific">bioreactor metagenome</name>
    <dbReference type="NCBI Taxonomy" id="1076179"/>
    <lineage>
        <taxon>unclassified sequences</taxon>
        <taxon>metagenomes</taxon>
        <taxon>ecological metagenomes</taxon>
    </lineage>
</organism>
<dbReference type="Gene3D" id="3.40.50.300">
    <property type="entry name" value="P-loop containing nucleotide triphosphate hydrolases"/>
    <property type="match status" value="1"/>
</dbReference>
<dbReference type="Pfam" id="PF00037">
    <property type="entry name" value="Fer4"/>
    <property type="match status" value="1"/>
</dbReference>
<reference evidence="2" key="1">
    <citation type="submission" date="2019-08" db="EMBL/GenBank/DDBJ databases">
        <authorList>
            <person name="Kucharzyk K."/>
            <person name="Murdoch R.W."/>
            <person name="Higgins S."/>
            <person name="Loffler F."/>
        </authorList>
    </citation>
    <scope>NUCLEOTIDE SEQUENCE</scope>
</reference>
<dbReference type="SUPFAM" id="SSF54862">
    <property type="entry name" value="4Fe-4S ferredoxins"/>
    <property type="match status" value="1"/>
</dbReference>
<dbReference type="PANTHER" id="PTHR43063">
    <property type="entry name" value="4FE-4S CLUSTER CONTAINING PARA FAMILY ATPASE PROTEIN"/>
    <property type="match status" value="1"/>
</dbReference>
<dbReference type="InterPro" id="IPR017896">
    <property type="entry name" value="4Fe4S_Fe-S-bd"/>
</dbReference>
<evidence type="ECO:0000313" key="2">
    <source>
        <dbReference type="EMBL" id="MPL97814.1"/>
    </source>
</evidence>
<dbReference type="Gene3D" id="3.30.70.20">
    <property type="match status" value="1"/>
</dbReference>
<dbReference type="InterPro" id="IPR027417">
    <property type="entry name" value="P-loop_NTPase"/>
</dbReference>
<feature type="domain" description="4Fe-4S ferredoxin-type" evidence="1">
    <location>
        <begin position="92"/>
        <end position="120"/>
    </location>
</feature>